<dbReference type="InterPro" id="IPR001266">
    <property type="entry name" value="Ribosomal_eS19"/>
</dbReference>
<dbReference type="OMA" id="WAPFVKT"/>
<dbReference type="OrthoDB" id="428974at2759"/>
<dbReference type="Proteomes" id="UP000031036">
    <property type="component" value="Unassembled WGS sequence"/>
</dbReference>
<dbReference type="SMART" id="SM01413">
    <property type="entry name" value="Ribosomal_S19e"/>
    <property type="match status" value="1"/>
</dbReference>
<dbReference type="SUPFAM" id="SSF46785">
    <property type="entry name" value="Winged helix' DNA-binding domain"/>
    <property type="match status" value="1"/>
</dbReference>
<name>A0A0B2UP89_TOXCA</name>
<evidence type="ECO:0000313" key="6">
    <source>
        <dbReference type="Proteomes" id="UP000031036"/>
    </source>
</evidence>
<dbReference type="InterPro" id="IPR036388">
    <property type="entry name" value="WH-like_DNA-bd_sf"/>
</dbReference>
<comment type="similarity">
    <text evidence="1">Belongs to the eukaryotic ribosomal protein eS19 family.</text>
</comment>
<evidence type="ECO:0000313" key="4">
    <source>
        <dbReference type="EMBL" id="KHN72776.1"/>
    </source>
</evidence>
<keyword evidence="2 4" id="KW-0689">Ribosomal protein</keyword>
<evidence type="ECO:0000256" key="3">
    <source>
        <dbReference type="ARBA" id="ARBA00023274"/>
    </source>
</evidence>
<reference evidence="5" key="2">
    <citation type="submission" date="2018-11" db="EMBL/GenBank/DDBJ databases">
        <authorList>
            <consortium name="Pathogen Informatics"/>
        </authorList>
    </citation>
    <scope>NUCLEOTIDE SEQUENCE [LARGE SCALE GENOMIC DNA]</scope>
</reference>
<dbReference type="AlphaFoldDB" id="A0A0B2UP89"/>
<organism evidence="4 6">
    <name type="scientific">Toxocara canis</name>
    <name type="common">Canine roundworm</name>
    <dbReference type="NCBI Taxonomy" id="6265"/>
    <lineage>
        <taxon>Eukaryota</taxon>
        <taxon>Metazoa</taxon>
        <taxon>Ecdysozoa</taxon>
        <taxon>Nematoda</taxon>
        <taxon>Chromadorea</taxon>
        <taxon>Rhabditida</taxon>
        <taxon>Spirurina</taxon>
        <taxon>Ascaridomorpha</taxon>
        <taxon>Ascaridoidea</taxon>
        <taxon>Toxocaridae</taxon>
        <taxon>Toxocara</taxon>
    </lineage>
</organism>
<keyword evidence="6" id="KW-1185">Reference proteome</keyword>
<dbReference type="PROSITE" id="PS00628">
    <property type="entry name" value="RIBOSOMAL_S19E"/>
    <property type="match status" value="1"/>
</dbReference>
<reference evidence="4 6" key="1">
    <citation type="submission" date="2014-11" db="EMBL/GenBank/DDBJ databases">
        <title>Genetic blueprint of the zoonotic pathogen Toxocara canis.</title>
        <authorList>
            <person name="Zhu X.-Q."/>
            <person name="Korhonen P.K."/>
            <person name="Cai H."/>
            <person name="Young N.D."/>
            <person name="Nejsum P."/>
            <person name="von Samson-Himmelstjerna G."/>
            <person name="Boag P.R."/>
            <person name="Tan P."/>
            <person name="Li Q."/>
            <person name="Min J."/>
            <person name="Yang Y."/>
            <person name="Wang X."/>
            <person name="Fang X."/>
            <person name="Hall R.S."/>
            <person name="Hofmann A."/>
            <person name="Sternberg P.W."/>
            <person name="Jex A.R."/>
            <person name="Gasser R.B."/>
        </authorList>
    </citation>
    <scope>NUCLEOTIDE SEQUENCE [LARGE SCALE GENOMIC DNA]</scope>
    <source>
        <strain evidence="4">PN_DK_2014</strain>
    </source>
</reference>
<dbReference type="Gene3D" id="1.10.10.10">
    <property type="entry name" value="Winged helix-like DNA-binding domain superfamily/Winged helix DNA-binding domain"/>
    <property type="match status" value="1"/>
</dbReference>
<dbReference type="GO" id="GO:0000028">
    <property type="term" value="P:ribosomal small subunit assembly"/>
    <property type="evidence" value="ECO:0007669"/>
    <property type="project" value="TreeGrafter"/>
</dbReference>
<dbReference type="Pfam" id="PF01090">
    <property type="entry name" value="Ribosomal_S19e"/>
    <property type="match status" value="1"/>
</dbReference>
<dbReference type="EMBL" id="UYWY01001145">
    <property type="protein sequence ID" value="VDM26264.1"/>
    <property type="molecule type" value="Genomic_DNA"/>
</dbReference>
<proteinExistence type="inferred from homology"/>
<dbReference type="PANTHER" id="PTHR11710">
    <property type="entry name" value="40S RIBOSOMAL PROTEIN S19"/>
    <property type="match status" value="1"/>
</dbReference>
<evidence type="ECO:0000256" key="2">
    <source>
        <dbReference type="ARBA" id="ARBA00022980"/>
    </source>
</evidence>
<accession>A0A0B2UP89</accession>
<protein>
    <submittedName>
        <fullName evidence="4">40S ribosomal protein S19S</fullName>
    </submittedName>
</protein>
<evidence type="ECO:0000256" key="1">
    <source>
        <dbReference type="ARBA" id="ARBA00010014"/>
    </source>
</evidence>
<dbReference type="FunFam" id="1.10.10.10:FF:000118">
    <property type="entry name" value="40S ribosomal protein S19"/>
    <property type="match status" value="1"/>
</dbReference>
<evidence type="ECO:0000313" key="5">
    <source>
        <dbReference type="EMBL" id="VDM26264.1"/>
    </source>
</evidence>
<dbReference type="GO" id="GO:0003735">
    <property type="term" value="F:structural constituent of ribosome"/>
    <property type="evidence" value="ECO:0007669"/>
    <property type="project" value="InterPro"/>
</dbReference>
<dbReference type="GO" id="GO:0003723">
    <property type="term" value="F:RNA binding"/>
    <property type="evidence" value="ECO:0007669"/>
    <property type="project" value="TreeGrafter"/>
</dbReference>
<dbReference type="GO" id="GO:0022627">
    <property type="term" value="C:cytosolic small ribosomal subunit"/>
    <property type="evidence" value="ECO:0007669"/>
    <property type="project" value="TreeGrafter"/>
</dbReference>
<dbReference type="InterPro" id="IPR018277">
    <property type="entry name" value="Ribosomal_eS19_CS"/>
</dbReference>
<sequence length="150" mass="16773">MVKPTSVKDVDQHEIVRQIAGFLKKSGKVKVPEWSDLVKLGITKELAPVDADWYYVRTASVARRLYIRSPTGVGALRRVYGGNKRRGVTPNHFGKASGSVIRKALQTLEAIKWVEKHPDGNGRILTKQGRKDLDRIASQMRQSAKISLEP</sequence>
<dbReference type="GO" id="GO:0006412">
    <property type="term" value="P:translation"/>
    <property type="evidence" value="ECO:0007669"/>
    <property type="project" value="InterPro"/>
</dbReference>
<dbReference type="STRING" id="6265.A0A0B2UP89"/>
<dbReference type="PANTHER" id="PTHR11710:SF0">
    <property type="entry name" value="40S RIBOSOMAL PROTEIN S19"/>
    <property type="match status" value="1"/>
</dbReference>
<gene>
    <name evidence="4" type="primary">RPS19S</name>
    <name evidence="4" type="ORF">Tcan_17793</name>
    <name evidence="5" type="ORF">TCNE_LOCUS1493</name>
</gene>
<keyword evidence="3" id="KW-0687">Ribonucleoprotein</keyword>
<dbReference type="EMBL" id="JPKZ01003219">
    <property type="protein sequence ID" value="KHN72776.1"/>
    <property type="molecule type" value="Genomic_DNA"/>
</dbReference>
<dbReference type="InterPro" id="IPR036390">
    <property type="entry name" value="WH_DNA-bd_sf"/>
</dbReference>